<dbReference type="RefSeq" id="WP_420242536.1">
    <property type="nucleotide sequence ID" value="NZ_BOPV01000001.1"/>
</dbReference>
<evidence type="ECO:0000313" key="1">
    <source>
        <dbReference type="EMBL" id="GIL39432.1"/>
    </source>
</evidence>
<name>A0A8S8XBK9_9PROT</name>
<proteinExistence type="predicted"/>
<comment type="caution">
    <text evidence="1">The sequence shown here is derived from an EMBL/GenBank/DDBJ whole genome shotgun (WGS) entry which is preliminary data.</text>
</comment>
<reference evidence="1" key="1">
    <citation type="submission" date="2021-02" db="EMBL/GenBank/DDBJ databases">
        <title>Genome sequence of Rhodospirillales sp. strain TMPK1 isolated from soil.</title>
        <authorList>
            <person name="Nakai R."/>
            <person name="Kusada H."/>
            <person name="Tamaki H."/>
        </authorList>
    </citation>
    <scope>NUCLEOTIDE SEQUENCE</scope>
    <source>
        <strain evidence="1">TMPK1</strain>
    </source>
</reference>
<gene>
    <name evidence="1" type="ORF">TMPK1_16690</name>
</gene>
<dbReference type="AlphaFoldDB" id="A0A8S8XBK9"/>
<accession>A0A8S8XBK9</accession>
<evidence type="ECO:0008006" key="3">
    <source>
        <dbReference type="Google" id="ProtNLM"/>
    </source>
</evidence>
<evidence type="ECO:0000313" key="2">
    <source>
        <dbReference type="Proteomes" id="UP000681075"/>
    </source>
</evidence>
<keyword evidence="2" id="KW-1185">Reference proteome</keyword>
<organism evidence="1 2">
    <name type="scientific">Roseiterribacter gracilis</name>
    <dbReference type="NCBI Taxonomy" id="2812848"/>
    <lineage>
        <taxon>Bacteria</taxon>
        <taxon>Pseudomonadati</taxon>
        <taxon>Pseudomonadota</taxon>
        <taxon>Alphaproteobacteria</taxon>
        <taxon>Rhodospirillales</taxon>
        <taxon>Roseiterribacteraceae</taxon>
        <taxon>Roseiterribacter</taxon>
    </lineage>
</organism>
<protein>
    <recommendedName>
        <fullName evidence="3">DUF922 domain-containing protein</fullName>
    </recommendedName>
</protein>
<dbReference type="Proteomes" id="UP000681075">
    <property type="component" value="Unassembled WGS sequence"/>
</dbReference>
<sequence>MSASLLLVAALACPAATEPPKIEIELIRNEPAIRRDLNVLQLSRKKAGVGAPTLVPRRTVGLTEGRIRVEPRIFTETLTSAGDACLRPTSVHIEMRVENTIYVAREFTDRPCHTEQILRHEREHVAIDRRLAEASVDEYRVAAEAALAQIGVVGPVPSRNLAASVERMRSTINFALQVVTKRLFERREAAQNAFDTPEEYARVAAACGRKL</sequence>
<dbReference type="EMBL" id="BOPV01000001">
    <property type="protein sequence ID" value="GIL39432.1"/>
    <property type="molecule type" value="Genomic_DNA"/>
</dbReference>